<gene>
    <name evidence="3" type="ORF">PLEOSDRAFT_40936</name>
</gene>
<dbReference type="VEuPathDB" id="FungiDB:PLEOSDRAFT_40936"/>
<dbReference type="InParanoid" id="A0A067NG06"/>
<keyword evidence="2" id="KW-0472">Membrane</keyword>
<dbReference type="STRING" id="1137138.A0A067NG06"/>
<name>A0A067NG06_PLEO1</name>
<dbReference type="Proteomes" id="UP000027073">
    <property type="component" value="Unassembled WGS sequence"/>
</dbReference>
<evidence type="ECO:0000313" key="4">
    <source>
        <dbReference type="Proteomes" id="UP000027073"/>
    </source>
</evidence>
<dbReference type="GO" id="GO:0005743">
    <property type="term" value="C:mitochondrial inner membrane"/>
    <property type="evidence" value="ECO:0007669"/>
    <property type="project" value="TreeGrafter"/>
</dbReference>
<keyword evidence="2" id="KW-1133">Transmembrane helix</keyword>
<evidence type="ECO:0000256" key="2">
    <source>
        <dbReference type="SAM" id="Phobius"/>
    </source>
</evidence>
<evidence type="ECO:0008006" key="5">
    <source>
        <dbReference type="Google" id="ProtNLM"/>
    </source>
</evidence>
<dbReference type="HOGENOM" id="CLU_043838_1_0_1"/>
<feature type="region of interest" description="Disordered" evidence="1">
    <location>
        <begin position="298"/>
        <end position="318"/>
    </location>
</feature>
<accession>A0A067NG06</accession>
<feature type="compositionally biased region" description="Basic and acidic residues" evidence="1">
    <location>
        <begin position="299"/>
        <end position="318"/>
    </location>
</feature>
<dbReference type="OrthoDB" id="5562676at2759"/>
<protein>
    <recommendedName>
        <fullName evidence="5">Mitochondrial K+-H+ exchange-related-domain-containing protein</fullName>
    </recommendedName>
</protein>
<dbReference type="PANTHER" id="PTHR28062">
    <property type="entry name" value="K+-H+ EXCHANGE-LIKE PROTEIN"/>
    <property type="match status" value="1"/>
</dbReference>
<dbReference type="GO" id="GO:0006813">
    <property type="term" value="P:potassium ion transport"/>
    <property type="evidence" value="ECO:0007669"/>
    <property type="project" value="TreeGrafter"/>
</dbReference>
<evidence type="ECO:0000256" key="1">
    <source>
        <dbReference type="SAM" id="MobiDB-lite"/>
    </source>
</evidence>
<dbReference type="Pfam" id="PF10173">
    <property type="entry name" value="Mit_KHE1"/>
    <property type="match status" value="1"/>
</dbReference>
<dbReference type="InterPro" id="IPR018786">
    <property type="entry name" value="Mit_KHE1"/>
</dbReference>
<dbReference type="FunCoup" id="A0A067NG06">
    <property type="interactions" value="16"/>
</dbReference>
<sequence>MGSLVKAMRPIRIIALPLTRMSKAPDTAALRQSLVYYHFQITKPADLAQHGTNKKEGAENGSLAWSPKGGWPRWVTAKASNAWAKLGKAKEGSWKVRVYQLGERFLDRIDFEELALKGIDPSFGPSIRHPDFGGHSQDDVKNKPPLKIPFLYPPSIQDGPTTLSQLTTLVQHRGPNHRKGFLTWMLISPLTAPFMIIPIIPNLPFFFCVWRSWHHYKAYRASQYVQALLESGSIIPEPSKELDSLYERYRVEEDAQSSHPNPSHPLLISRDAVPPIIETFGLEVDDSADIYRAIQQAEVRSRGEKGGEGEEKTKTKTS</sequence>
<feature type="transmembrane region" description="Helical" evidence="2">
    <location>
        <begin position="181"/>
        <end position="200"/>
    </location>
</feature>
<proteinExistence type="predicted"/>
<organism evidence="3 4">
    <name type="scientific">Pleurotus ostreatus (strain PC15)</name>
    <name type="common">Oyster mushroom</name>
    <dbReference type="NCBI Taxonomy" id="1137138"/>
    <lineage>
        <taxon>Eukaryota</taxon>
        <taxon>Fungi</taxon>
        <taxon>Dikarya</taxon>
        <taxon>Basidiomycota</taxon>
        <taxon>Agaricomycotina</taxon>
        <taxon>Agaricomycetes</taxon>
        <taxon>Agaricomycetidae</taxon>
        <taxon>Agaricales</taxon>
        <taxon>Pleurotineae</taxon>
        <taxon>Pleurotaceae</taxon>
        <taxon>Pleurotus</taxon>
    </lineage>
</organism>
<reference evidence="4" key="1">
    <citation type="journal article" date="2014" name="Proc. Natl. Acad. Sci. U.S.A.">
        <title>Extensive sampling of basidiomycete genomes demonstrates inadequacy of the white-rot/brown-rot paradigm for wood decay fungi.</title>
        <authorList>
            <person name="Riley R."/>
            <person name="Salamov A.A."/>
            <person name="Brown D.W."/>
            <person name="Nagy L.G."/>
            <person name="Floudas D."/>
            <person name="Held B.W."/>
            <person name="Levasseur A."/>
            <person name="Lombard V."/>
            <person name="Morin E."/>
            <person name="Otillar R."/>
            <person name="Lindquist E.A."/>
            <person name="Sun H."/>
            <person name="LaButti K.M."/>
            <person name="Schmutz J."/>
            <person name="Jabbour D."/>
            <person name="Luo H."/>
            <person name="Baker S.E."/>
            <person name="Pisabarro A.G."/>
            <person name="Walton J.D."/>
            <person name="Blanchette R.A."/>
            <person name="Henrissat B."/>
            <person name="Martin F."/>
            <person name="Cullen D."/>
            <person name="Hibbett D.S."/>
            <person name="Grigoriev I.V."/>
        </authorList>
    </citation>
    <scope>NUCLEOTIDE SEQUENCE [LARGE SCALE GENOMIC DNA]</scope>
    <source>
        <strain evidence="4">PC15</strain>
    </source>
</reference>
<dbReference type="PANTHER" id="PTHR28062:SF1">
    <property type="entry name" value="TRANSMEMBRANE PROTEIN"/>
    <property type="match status" value="1"/>
</dbReference>
<dbReference type="AlphaFoldDB" id="A0A067NG06"/>
<dbReference type="EMBL" id="KL198010">
    <property type="protein sequence ID" value="KDQ25880.1"/>
    <property type="molecule type" value="Genomic_DNA"/>
</dbReference>
<keyword evidence="2" id="KW-0812">Transmembrane</keyword>
<evidence type="ECO:0000313" key="3">
    <source>
        <dbReference type="EMBL" id="KDQ25880.1"/>
    </source>
</evidence>
<dbReference type="GO" id="GO:1902600">
    <property type="term" value="P:proton transmembrane transport"/>
    <property type="evidence" value="ECO:0007669"/>
    <property type="project" value="TreeGrafter"/>
</dbReference>